<organism evidence="1 2">
    <name type="scientific">Tanacetum coccineum</name>
    <dbReference type="NCBI Taxonomy" id="301880"/>
    <lineage>
        <taxon>Eukaryota</taxon>
        <taxon>Viridiplantae</taxon>
        <taxon>Streptophyta</taxon>
        <taxon>Embryophyta</taxon>
        <taxon>Tracheophyta</taxon>
        <taxon>Spermatophyta</taxon>
        <taxon>Magnoliopsida</taxon>
        <taxon>eudicotyledons</taxon>
        <taxon>Gunneridae</taxon>
        <taxon>Pentapetalae</taxon>
        <taxon>asterids</taxon>
        <taxon>campanulids</taxon>
        <taxon>Asterales</taxon>
        <taxon>Asteraceae</taxon>
        <taxon>Asteroideae</taxon>
        <taxon>Anthemideae</taxon>
        <taxon>Anthemidinae</taxon>
        <taxon>Tanacetum</taxon>
    </lineage>
</organism>
<proteinExistence type="predicted"/>
<dbReference type="Proteomes" id="UP001151760">
    <property type="component" value="Unassembled WGS sequence"/>
</dbReference>
<reference evidence="1" key="1">
    <citation type="journal article" date="2022" name="Int. J. Mol. Sci.">
        <title>Draft Genome of Tanacetum Coccineum: Genomic Comparison of Closely Related Tanacetum-Family Plants.</title>
        <authorList>
            <person name="Yamashiro T."/>
            <person name="Shiraishi A."/>
            <person name="Nakayama K."/>
            <person name="Satake H."/>
        </authorList>
    </citation>
    <scope>NUCLEOTIDE SEQUENCE</scope>
</reference>
<evidence type="ECO:0000313" key="1">
    <source>
        <dbReference type="EMBL" id="GJS51073.1"/>
    </source>
</evidence>
<evidence type="ECO:0000313" key="2">
    <source>
        <dbReference type="Proteomes" id="UP001151760"/>
    </source>
</evidence>
<dbReference type="EMBL" id="BQNB010008561">
    <property type="protein sequence ID" value="GJS51073.1"/>
    <property type="molecule type" value="Genomic_DNA"/>
</dbReference>
<name>A0ABQ4WE03_9ASTR</name>
<gene>
    <name evidence="1" type="ORF">Tco_0624435</name>
</gene>
<keyword evidence="2" id="KW-1185">Reference proteome</keyword>
<protein>
    <submittedName>
        <fullName evidence="1">Uncharacterized protein</fullName>
    </submittedName>
</protein>
<comment type="caution">
    <text evidence="1">The sequence shown here is derived from an EMBL/GenBank/DDBJ whole genome shotgun (WGS) entry which is preliminary data.</text>
</comment>
<sequence>MLFDHYRIREPTVIVDLFIIPASTSFSTSSWIALFLSGACPLFYAYCVKPFLPDIYKRCLRLLPWDAPVISAGFQSKATSLPRRYRAVLNGNFNILCAVDGTTRIFFMSGLPIIALCWDGDLITMKFIMAEVEFLQSSVHIRLLRMLCRQCIPDAQSARPFWLRLSLVPPFRLLPPEVERKSPSPERSFDSFCLGTSSTTIGTAMSWPLNSQLLNTATFLQWPAMEKGLSFLSLLKTLACGDGLRECLSPCLLLGSVRAVGVLDSE</sequence>
<accession>A0ABQ4WE03</accession>
<reference evidence="1" key="2">
    <citation type="submission" date="2022-01" db="EMBL/GenBank/DDBJ databases">
        <authorList>
            <person name="Yamashiro T."/>
            <person name="Shiraishi A."/>
            <person name="Satake H."/>
            <person name="Nakayama K."/>
        </authorList>
    </citation>
    <scope>NUCLEOTIDE SEQUENCE</scope>
</reference>